<reference evidence="4 5" key="2">
    <citation type="journal article" date="2011" name="Stand. Genomic Sci.">
        <title>Complete genome sequence of Isosphaera pallida type strain (IS1B).</title>
        <authorList>
            <consortium name="US DOE Joint Genome Institute (JGI-PGF)"/>
            <person name="Goker M."/>
            <person name="Cleland D."/>
            <person name="Saunders E."/>
            <person name="Lapidus A."/>
            <person name="Nolan M."/>
            <person name="Lucas S."/>
            <person name="Hammon N."/>
            <person name="Deshpande S."/>
            <person name="Cheng J.F."/>
            <person name="Tapia R."/>
            <person name="Han C."/>
            <person name="Goodwin L."/>
            <person name="Pitluck S."/>
            <person name="Liolios K."/>
            <person name="Pagani I."/>
            <person name="Ivanova N."/>
            <person name="Mavromatis K."/>
            <person name="Pati A."/>
            <person name="Chen A."/>
            <person name="Palaniappan K."/>
            <person name="Land M."/>
            <person name="Hauser L."/>
            <person name="Chang Y.J."/>
            <person name="Jeffries C.D."/>
            <person name="Detter J.C."/>
            <person name="Beck B."/>
            <person name="Woyke T."/>
            <person name="Bristow J."/>
            <person name="Eisen J.A."/>
            <person name="Markowitz V."/>
            <person name="Hugenholtz P."/>
            <person name="Kyrpides N.C."/>
            <person name="Klenk H.P."/>
        </authorList>
    </citation>
    <scope>NUCLEOTIDE SEQUENCE [LARGE SCALE GENOMIC DNA]</scope>
    <source>
        <strain evidence="5">ATCC 43644 / DSM 9630 / IS1B</strain>
    </source>
</reference>
<keyword evidence="5" id="KW-1185">Reference proteome</keyword>
<feature type="domain" description="Amidohydrolase-related" evidence="3">
    <location>
        <begin position="466"/>
        <end position="562"/>
    </location>
</feature>
<dbReference type="OrthoDB" id="9802793at2"/>
<dbReference type="eggNOG" id="COG1228">
    <property type="taxonomic scope" value="Bacteria"/>
</dbReference>
<evidence type="ECO:0000256" key="1">
    <source>
        <dbReference type="SAM" id="MobiDB-lite"/>
    </source>
</evidence>
<organism evidence="4 5">
    <name type="scientific">Isosphaera pallida (strain ATCC 43644 / DSM 9630 / IS1B)</name>
    <dbReference type="NCBI Taxonomy" id="575540"/>
    <lineage>
        <taxon>Bacteria</taxon>
        <taxon>Pseudomonadati</taxon>
        <taxon>Planctomycetota</taxon>
        <taxon>Planctomycetia</taxon>
        <taxon>Isosphaerales</taxon>
        <taxon>Isosphaeraceae</taxon>
        <taxon>Isosphaera</taxon>
    </lineage>
</organism>
<dbReference type="InterPro" id="IPR011059">
    <property type="entry name" value="Metal-dep_hydrolase_composite"/>
</dbReference>
<dbReference type="SUPFAM" id="SSF51556">
    <property type="entry name" value="Metallo-dependent hydrolases"/>
    <property type="match status" value="1"/>
</dbReference>
<dbReference type="GO" id="GO:0016810">
    <property type="term" value="F:hydrolase activity, acting on carbon-nitrogen (but not peptide) bonds"/>
    <property type="evidence" value="ECO:0007669"/>
    <property type="project" value="InterPro"/>
</dbReference>
<dbReference type="SUPFAM" id="SSF51338">
    <property type="entry name" value="Composite domain of metallo-dependent hydrolases"/>
    <property type="match status" value="1"/>
</dbReference>
<evidence type="ECO:0000313" key="4">
    <source>
        <dbReference type="EMBL" id="ADV61842.1"/>
    </source>
</evidence>
<accession>E8R6E1</accession>
<dbReference type="Gene3D" id="3.20.20.140">
    <property type="entry name" value="Metal-dependent hydrolases"/>
    <property type="match status" value="1"/>
</dbReference>
<dbReference type="Pfam" id="PF01979">
    <property type="entry name" value="Amidohydro_1"/>
    <property type="match status" value="1"/>
</dbReference>
<dbReference type="AlphaFoldDB" id="E8R6E1"/>
<protein>
    <submittedName>
        <fullName evidence="4">Amidohydrolase</fullName>
    </submittedName>
</protein>
<dbReference type="PANTHER" id="PTHR43135:SF3">
    <property type="entry name" value="ALPHA-D-RIBOSE 1-METHYLPHOSPHONATE 5-TRIPHOSPHATE DIPHOSPHATASE"/>
    <property type="match status" value="1"/>
</dbReference>
<dbReference type="RefSeq" id="WP_013564131.1">
    <property type="nucleotide sequence ID" value="NC_014962.1"/>
</dbReference>
<feature type="signal peptide" evidence="2">
    <location>
        <begin position="1"/>
        <end position="39"/>
    </location>
</feature>
<feature type="compositionally biased region" description="Basic and acidic residues" evidence="1">
    <location>
        <begin position="50"/>
        <end position="71"/>
    </location>
</feature>
<dbReference type="InterPro" id="IPR006680">
    <property type="entry name" value="Amidohydro-rel"/>
</dbReference>
<proteinExistence type="predicted"/>
<name>E8R6E1_ISOPI</name>
<sequence length="583" mass="62764">MTNLLLMIGATRSFLNASSPLAMMALLVVLTGASGHAAAVDDPPGSNGVKSDETSKPPLKPEETKETKDAKPSGSKPSRLAIIHADIETVTNGTIRRGVVLIKDGKIEKVGRNVEVPADAKVIDAAGRIITPGFVAMNVARVGIGAVDTQNRQAKLADSLDPFDRQQKFCLGVGITSGCVQLVGGFGFRFGRFWSGQDLMTPEEAEFYGLLHDETHDHAPGDPVCAVCAATSYTRPDIAAIMGTGPSAVGFGLPTIPGLVQSYDHADFPHDHAATADRHSGHEVVDHGHASEEDPLEPFPIPGANQDARPLAHAVLKFCYGELNGMLVKENPFYYLPASALATPLQRYQWRRNLAKAKEYLQTVESYEKSGKKGPAPRRTVGEEFVKLVKKETPLRISASKVDQIRDMIALAQEWDYDLILEDVHEAWVIANEISRAKVRVIFTPRSLINPEKDREKSTGSNPLISGSLEKAGVPFALGTLGNSISTVGLAGRDLTSLPIEAAFAVRGGASEATALAALTIVPARMLGIDDRVGSIEEGKDADLLILDGPPLDYRTYVETAIVNGKVRYERAKDRVYPVFPRP</sequence>
<evidence type="ECO:0000313" key="5">
    <source>
        <dbReference type="Proteomes" id="UP000008631"/>
    </source>
</evidence>
<dbReference type="PANTHER" id="PTHR43135">
    <property type="entry name" value="ALPHA-D-RIBOSE 1-METHYLPHOSPHONATE 5-TRIPHOSPHATE DIPHOSPHATASE"/>
    <property type="match status" value="1"/>
</dbReference>
<dbReference type="InterPro" id="IPR051781">
    <property type="entry name" value="Metallo-dep_Hydrolase"/>
</dbReference>
<dbReference type="STRING" id="575540.Isop_1256"/>
<evidence type="ECO:0000256" key="2">
    <source>
        <dbReference type="SAM" id="SignalP"/>
    </source>
</evidence>
<reference key="1">
    <citation type="submission" date="2010-11" db="EMBL/GenBank/DDBJ databases">
        <title>The complete sequence of chromosome of Isophaera pallida ATCC 43644.</title>
        <authorList>
            <consortium name="US DOE Joint Genome Institute (JGI-PGF)"/>
            <person name="Lucas S."/>
            <person name="Copeland A."/>
            <person name="Lapidus A."/>
            <person name="Bruce D."/>
            <person name="Goodwin L."/>
            <person name="Pitluck S."/>
            <person name="Kyrpides N."/>
            <person name="Mavromatis K."/>
            <person name="Pagani I."/>
            <person name="Ivanova N."/>
            <person name="Saunders E."/>
            <person name="Brettin T."/>
            <person name="Detter J.C."/>
            <person name="Han C."/>
            <person name="Tapia R."/>
            <person name="Land M."/>
            <person name="Hauser L."/>
            <person name="Markowitz V."/>
            <person name="Cheng J.-F."/>
            <person name="Hugenholtz P."/>
            <person name="Woyke T."/>
            <person name="Wu D."/>
            <person name="Eisen J.A."/>
        </authorList>
    </citation>
    <scope>NUCLEOTIDE SEQUENCE</scope>
    <source>
        <strain>ATCC 43644</strain>
    </source>
</reference>
<dbReference type="InterPro" id="IPR032466">
    <property type="entry name" value="Metal_Hydrolase"/>
</dbReference>
<feature type="chain" id="PRO_5003226477" evidence="2">
    <location>
        <begin position="40"/>
        <end position="583"/>
    </location>
</feature>
<dbReference type="InParanoid" id="E8R6E1"/>
<dbReference type="Gene3D" id="2.30.40.10">
    <property type="entry name" value="Urease, subunit C, domain 1"/>
    <property type="match status" value="1"/>
</dbReference>
<feature type="region of interest" description="Disordered" evidence="1">
    <location>
        <begin position="37"/>
        <end position="78"/>
    </location>
</feature>
<keyword evidence="2" id="KW-0732">Signal</keyword>
<dbReference type="EMBL" id="CP002353">
    <property type="protein sequence ID" value="ADV61842.1"/>
    <property type="molecule type" value="Genomic_DNA"/>
</dbReference>
<evidence type="ECO:0000259" key="3">
    <source>
        <dbReference type="Pfam" id="PF01979"/>
    </source>
</evidence>
<dbReference type="KEGG" id="ipa:Isop_1256"/>
<dbReference type="Proteomes" id="UP000008631">
    <property type="component" value="Chromosome"/>
</dbReference>
<gene>
    <name evidence="4" type="ordered locus">Isop_1256</name>
</gene>
<dbReference type="HOGENOM" id="CLU_467544_0_0_0"/>